<feature type="repeat" description="WD" evidence="3">
    <location>
        <begin position="109"/>
        <end position="155"/>
    </location>
</feature>
<dbReference type="PROSITE" id="PS50082">
    <property type="entry name" value="WD_REPEATS_2"/>
    <property type="match status" value="1"/>
</dbReference>
<evidence type="ECO:0000256" key="2">
    <source>
        <dbReference type="ARBA" id="ARBA00022737"/>
    </source>
</evidence>
<evidence type="ECO:0000313" key="4">
    <source>
        <dbReference type="EMBL" id="KAF5391849.1"/>
    </source>
</evidence>
<evidence type="ECO:0000256" key="1">
    <source>
        <dbReference type="ARBA" id="ARBA00022574"/>
    </source>
</evidence>
<evidence type="ECO:0000313" key="5">
    <source>
        <dbReference type="Proteomes" id="UP000518752"/>
    </source>
</evidence>
<comment type="caution">
    <text evidence="4">The sequence shown here is derived from an EMBL/GenBank/DDBJ whole genome shotgun (WGS) entry which is preliminary data.</text>
</comment>
<dbReference type="GO" id="GO:0031080">
    <property type="term" value="C:nuclear pore outer ring"/>
    <property type="evidence" value="ECO:0007669"/>
    <property type="project" value="InterPro"/>
</dbReference>
<dbReference type="PANTHER" id="PTHR22806">
    <property type="entry name" value="NUCLEOPORIN NUP37 P37 -RELATED"/>
    <property type="match status" value="1"/>
</dbReference>
<dbReference type="Gene3D" id="2.130.10.10">
    <property type="entry name" value="YVTN repeat-like/Quinoprotein amine dehydrogenase"/>
    <property type="match status" value="1"/>
</dbReference>
<dbReference type="InterPro" id="IPR015943">
    <property type="entry name" value="WD40/YVTN_repeat-like_dom_sf"/>
</dbReference>
<organism evidence="4 5">
    <name type="scientific">Collybiopsis confluens</name>
    <dbReference type="NCBI Taxonomy" id="2823264"/>
    <lineage>
        <taxon>Eukaryota</taxon>
        <taxon>Fungi</taxon>
        <taxon>Dikarya</taxon>
        <taxon>Basidiomycota</taxon>
        <taxon>Agaricomycotina</taxon>
        <taxon>Agaricomycetes</taxon>
        <taxon>Agaricomycetidae</taxon>
        <taxon>Agaricales</taxon>
        <taxon>Marasmiineae</taxon>
        <taxon>Omphalotaceae</taxon>
        <taxon>Collybiopsis</taxon>
    </lineage>
</organism>
<dbReference type="OrthoDB" id="340259at2759"/>
<dbReference type="InterPro" id="IPR037626">
    <property type="entry name" value="NUP37"/>
</dbReference>
<keyword evidence="2" id="KW-0677">Repeat</keyword>
<dbReference type="EMBL" id="JAACJN010000008">
    <property type="protein sequence ID" value="KAF5391849.1"/>
    <property type="molecule type" value="Genomic_DNA"/>
</dbReference>
<gene>
    <name evidence="4" type="ORF">D9757_001626</name>
</gene>
<evidence type="ECO:0000256" key="3">
    <source>
        <dbReference type="PROSITE-ProRule" id="PRU00221"/>
    </source>
</evidence>
<keyword evidence="5" id="KW-1185">Reference proteome</keyword>
<dbReference type="InterPro" id="IPR001680">
    <property type="entry name" value="WD40_rpt"/>
</dbReference>
<sequence length="367" mass="39937">MDHDFSFTTDSDIYVLVASHSDDASDLIAIGNDHTVQILQLGPSSCTSVASFHIGTRITAIAWSPDSVSPSSSEDWRFELAAASADFGLHLLIRSASQAEEVFHFGGGLSGHHGKVNDITYCGGTGPEASRYVATVSDDKMLMVWDLTPQNHSNSPRIDIGSPANDRPQPTAYVINYPHPLTSIDSHPSTTKELLVSDCRGTIYVVDWRSEGVFEESWRNSNILELTDPHALSEASVGLSLNLSGSVAWRRDSPDIIGSVYGSKFSLWDLKGMFGGKPFASSSCFSQGGQKFRWCPTEYQYFAISTQSPMSAVHVYSTNYVHAQPTVFDISARPFIRDFDFLGARGIPKLAVAVGRSIVVFPIGVES</sequence>
<proteinExistence type="predicted"/>
<name>A0A8H5HYS3_9AGAR</name>
<dbReference type="AlphaFoldDB" id="A0A8H5HYS3"/>
<dbReference type="InterPro" id="IPR036322">
    <property type="entry name" value="WD40_repeat_dom_sf"/>
</dbReference>
<dbReference type="Proteomes" id="UP000518752">
    <property type="component" value="Unassembled WGS sequence"/>
</dbReference>
<reference evidence="4 5" key="1">
    <citation type="journal article" date="2020" name="ISME J.">
        <title>Uncovering the hidden diversity of litter-decomposition mechanisms in mushroom-forming fungi.</title>
        <authorList>
            <person name="Floudas D."/>
            <person name="Bentzer J."/>
            <person name="Ahren D."/>
            <person name="Johansson T."/>
            <person name="Persson P."/>
            <person name="Tunlid A."/>
        </authorList>
    </citation>
    <scope>NUCLEOTIDE SEQUENCE [LARGE SCALE GENOMIC DNA]</scope>
    <source>
        <strain evidence="4 5">CBS 406.79</strain>
    </source>
</reference>
<dbReference type="InterPro" id="IPR019775">
    <property type="entry name" value="WD40_repeat_CS"/>
</dbReference>
<accession>A0A8H5HYS3</accession>
<dbReference type="SUPFAM" id="SSF50978">
    <property type="entry name" value="WD40 repeat-like"/>
    <property type="match status" value="1"/>
</dbReference>
<dbReference type="PROSITE" id="PS00678">
    <property type="entry name" value="WD_REPEATS_1"/>
    <property type="match status" value="1"/>
</dbReference>
<dbReference type="PANTHER" id="PTHR22806:SF0">
    <property type="entry name" value="NUCLEOPORIN NUP37"/>
    <property type="match status" value="1"/>
</dbReference>
<protein>
    <submittedName>
        <fullName evidence="4">Uncharacterized protein</fullName>
    </submittedName>
</protein>
<keyword evidence="1 3" id="KW-0853">WD repeat</keyword>